<protein>
    <submittedName>
        <fullName evidence="2">Uncharacterized protein</fullName>
    </submittedName>
</protein>
<proteinExistence type="predicted"/>
<sequence>MYKGAIFFILLLLLVGPIIDQIPSDHNRYKQGIIENEPGFFDKPMLYWVGSVTYYLIGESTFFVIPILSFFFSYMFIYLTFKKKGLNTLYIPILFFAGITWLGSLGIFMRDTLLFLFSSAFLYYMETNRLKIAGVISVLAALTKVGGLLLVIAYIYNILKKHNGFFQAALLPSYIEWIRVNIIDFFTNLQRFPFAIIAAFVNPVISITFLNPSIYTVLYVLAALHVSTLGYDLHHVYRYTLFLMPFAMVGAVEIIRDKPKYAIPFAILLVIANYLWFFFDSETLYSLLQILL</sequence>
<dbReference type="EMBL" id="LAZR01000483">
    <property type="protein sequence ID" value="KKN67149.1"/>
    <property type="molecule type" value="Genomic_DNA"/>
</dbReference>
<gene>
    <name evidence="2" type="ORF">LCGC14_0464960</name>
</gene>
<feature type="transmembrane region" description="Helical" evidence="1">
    <location>
        <begin position="194"/>
        <end position="224"/>
    </location>
</feature>
<feature type="transmembrane region" description="Helical" evidence="1">
    <location>
        <begin position="261"/>
        <end position="279"/>
    </location>
</feature>
<keyword evidence="1" id="KW-0812">Transmembrane</keyword>
<organism evidence="2">
    <name type="scientific">marine sediment metagenome</name>
    <dbReference type="NCBI Taxonomy" id="412755"/>
    <lineage>
        <taxon>unclassified sequences</taxon>
        <taxon>metagenomes</taxon>
        <taxon>ecological metagenomes</taxon>
    </lineage>
</organism>
<keyword evidence="1" id="KW-0472">Membrane</keyword>
<dbReference type="AlphaFoldDB" id="A0A0F9SJB5"/>
<evidence type="ECO:0000313" key="2">
    <source>
        <dbReference type="EMBL" id="KKN67149.1"/>
    </source>
</evidence>
<evidence type="ECO:0000256" key="1">
    <source>
        <dbReference type="SAM" id="Phobius"/>
    </source>
</evidence>
<feature type="transmembrane region" description="Helical" evidence="1">
    <location>
        <begin position="89"/>
        <end position="110"/>
    </location>
</feature>
<feature type="transmembrane region" description="Helical" evidence="1">
    <location>
        <begin position="130"/>
        <end position="156"/>
    </location>
</feature>
<comment type="caution">
    <text evidence="2">The sequence shown here is derived from an EMBL/GenBank/DDBJ whole genome shotgun (WGS) entry which is preliminary data.</text>
</comment>
<name>A0A0F9SJB5_9ZZZZ</name>
<feature type="transmembrane region" description="Helical" evidence="1">
    <location>
        <begin position="45"/>
        <end position="77"/>
    </location>
</feature>
<accession>A0A0F9SJB5</accession>
<reference evidence="2" key="1">
    <citation type="journal article" date="2015" name="Nature">
        <title>Complex archaea that bridge the gap between prokaryotes and eukaryotes.</title>
        <authorList>
            <person name="Spang A."/>
            <person name="Saw J.H."/>
            <person name="Jorgensen S.L."/>
            <person name="Zaremba-Niedzwiedzka K."/>
            <person name="Martijn J."/>
            <person name="Lind A.E."/>
            <person name="van Eijk R."/>
            <person name="Schleper C."/>
            <person name="Guy L."/>
            <person name="Ettema T.J."/>
        </authorList>
    </citation>
    <scope>NUCLEOTIDE SEQUENCE</scope>
</reference>
<keyword evidence="1" id="KW-1133">Transmembrane helix</keyword>
<feature type="transmembrane region" description="Helical" evidence="1">
    <location>
        <begin position="236"/>
        <end position="254"/>
    </location>
</feature>